<dbReference type="Gene3D" id="3.40.190.10">
    <property type="entry name" value="Periplasmic binding protein-like II"/>
    <property type="match status" value="2"/>
</dbReference>
<evidence type="ECO:0000256" key="2">
    <source>
        <dbReference type="ARBA" id="ARBA00022764"/>
    </source>
</evidence>
<dbReference type="GO" id="GO:0015846">
    <property type="term" value="P:polyamine transport"/>
    <property type="evidence" value="ECO:0007669"/>
    <property type="project" value="InterPro"/>
</dbReference>
<dbReference type="RefSeq" id="WP_163897171.1">
    <property type="nucleotide sequence ID" value="NZ_CP048424.1"/>
</dbReference>
<evidence type="ECO:0000313" key="5">
    <source>
        <dbReference type="Proteomes" id="UP000477849"/>
    </source>
</evidence>
<keyword evidence="1 3" id="KW-0732">Signal</keyword>
<dbReference type="GO" id="GO:0030976">
    <property type="term" value="F:thiamine pyrophosphate binding"/>
    <property type="evidence" value="ECO:0007669"/>
    <property type="project" value="TreeGrafter"/>
</dbReference>
<reference evidence="4 5" key="1">
    <citation type="submission" date="2020-02" db="EMBL/GenBank/DDBJ databases">
        <title>Genome sequence of the type strain CCBAU10050 of Rhizobium daejeonense.</title>
        <authorList>
            <person name="Gao J."/>
            <person name="Sun J."/>
        </authorList>
    </citation>
    <scope>NUCLEOTIDE SEQUENCE [LARGE SCALE GENOMIC DNA]</scope>
    <source>
        <strain evidence="4 5">CCBAU10050</strain>
    </source>
</reference>
<keyword evidence="2" id="KW-0574">Periplasm</keyword>
<dbReference type="Proteomes" id="UP000477849">
    <property type="component" value="Unassembled WGS sequence"/>
</dbReference>
<feature type="signal peptide" evidence="3">
    <location>
        <begin position="1"/>
        <end position="22"/>
    </location>
</feature>
<dbReference type="GO" id="GO:0015888">
    <property type="term" value="P:thiamine transport"/>
    <property type="evidence" value="ECO:0007669"/>
    <property type="project" value="TreeGrafter"/>
</dbReference>
<accession>A0A6M1S4D6</accession>
<dbReference type="PRINTS" id="PR00909">
    <property type="entry name" value="SPERMDNBNDNG"/>
</dbReference>
<dbReference type="InterPro" id="IPR006059">
    <property type="entry name" value="SBP"/>
</dbReference>
<dbReference type="Pfam" id="PF13416">
    <property type="entry name" value="SBP_bac_8"/>
    <property type="match status" value="1"/>
</dbReference>
<comment type="caution">
    <text evidence="4">The sequence shown here is derived from an EMBL/GenBank/DDBJ whole genome shotgun (WGS) entry which is preliminary data.</text>
</comment>
<dbReference type="PANTHER" id="PTHR30006">
    <property type="entry name" value="THIAMINE-BINDING PERIPLASMIC PROTEIN-RELATED"/>
    <property type="match status" value="1"/>
</dbReference>
<dbReference type="CDD" id="cd13589">
    <property type="entry name" value="PBP2_polyamine_RpCGA009"/>
    <property type="match status" value="1"/>
</dbReference>
<dbReference type="GO" id="GO:0019808">
    <property type="term" value="F:polyamine binding"/>
    <property type="evidence" value="ECO:0007669"/>
    <property type="project" value="InterPro"/>
</dbReference>
<keyword evidence="5" id="KW-1185">Reference proteome</keyword>
<dbReference type="InterPro" id="IPR001188">
    <property type="entry name" value="Sperm_putr-bd"/>
</dbReference>
<dbReference type="AlphaFoldDB" id="A0A6M1S4D6"/>
<dbReference type="GO" id="GO:0030975">
    <property type="term" value="F:thiamine binding"/>
    <property type="evidence" value="ECO:0007669"/>
    <property type="project" value="TreeGrafter"/>
</dbReference>
<protein>
    <submittedName>
        <fullName evidence="4">ABC transporter substrate-binding protein</fullName>
    </submittedName>
</protein>
<feature type="chain" id="PRO_5027055361" evidence="3">
    <location>
        <begin position="23"/>
        <end position="348"/>
    </location>
</feature>
<dbReference type="SUPFAM" id="SSF53850">
    <property type="entry name" value="Periplasmic binding protein-like II"/>
    <property type="match status" value="1"/>
</dbReference>
<dbReference type="GO" id="GO:0030288">
    <property type="term" value="C:outer membrane-bounded periplasmic space"/>
    <property type="evidence" value="ECO:0007669"/>
    <property type="project" value="TreeGrafter"/>
</dbReference>
<evidence type="ECO:0000256" key="1">
    <source>
        <dbReference type="ARBA" id="ARBA00022729"/>
    </source>
</evidence>
<name>A0A6M1S4D6_9HYPH</name>
<evidence type="ECO:0000256" key="3">
    <source>
        <dbReference type="SAM" id="SignalP"/>
    </source>
</evidence>
<gene>
    <name evidence="4" type="ORF">G6N76_20480</name>
</gene>
<dbReference type="PANTHER" id="PTHR30006:SF2">
    <property type="entry name" value="ABC TRANSPORTER SUBSTRATE-BINDING PROTEIN"/>
    <property type="match status" value="1"/>
</dbReference>
<sequence>MKRKRCLVALLPLAFYGLADQAQSETLILNSYGGPYEAIIRERIIEPFEERTGISVVYDAVGSSSQDYAKIKATGGHPGFDVVVMTASQALQGCQDGLLEKLDSGRVPNLAAISPRISEVAGPCGAVHELQYMSLLYRTDRLFSPPDSWNALISPELKRRVVLPTFQNIMALDLLQVMSVMNGGGLIDNLDPGFAAMAAVARQSIGFEQSSAILESYIKDGTVWAMPFWNGRAQLLVDSGLPVDYVRPREGTIPLIATLSIPVGAEHKQAALKFIDFFLEKSSQEAWVSGYKVGSARTDIVVPEALAARQITSEADLDALILPDLTIVARHLQEWADRWERDVVPAAN</sequence>
<proteinExistence type="predicted"/>
<organism evidence="4 5">
    <name type="scientific">Rhizobium daejeonense</name>
    <dbReference type="NCBI Taxonomy" id="240521"/>
    <lineage>
        <taxon>Bacteria</taxon>
        <taxon>Pseudomonadati</taxon>
        <taxon>Pseudomonadota</taxon>
        <taxon>Alphaproteobacteria</taxon>
        <taxon>Hyphomicrobiales</taxon>
        <taxon>Rhizobiaceae</taxon>
        <taxon>Rhizobium/Agrobacterium group</taxon>
        <taxon>Rhizobium</taxon>
    </lineage>
</organism>
<evidence type="ECO:0000313" key="4">
    <source>
        <dbReference type="EMBL" id="NGO66039.1"/>
    </source>
</evidence>
<dbReference type="EMBL" id="JAAKZH010000008">
    <property type="protein sequence ID" value="NGO66039.1"/>
    <property type="molecule type" value="Genomic_DNA"/>
</dbReference>